<keyword evidence="4 5" id="KW-0963">Cytoplasm</keyword>
<dbReference type="InterPro" id="IPR053924">
    <property type="entry name" value="RecX_HTH_2nd"/>
</dbReference>
<feature type="compositionally biased region" description="Basic and acidic residues" evidence="6">
    <location>
        <begin position="1"/>
        <end position="10"/>
    </location>
</feature>
<gene>
    <name evidence="5" type="primary">recX</name>
    <name evidence="8" type="ORF">GCM10010910_19520</name>
</gene>
<sequence length="259" mass="28264">MRTSHDDGGERLAPVVPLFGGPAPEAPAHPENRPGGPRADLDENDPQWHTTWQGAPVRRVADALASGDDAALPDLSSVSETDDTAPDNTEPDETDSEEIAHRAEQRLVRALGSRGLSEREARDRLRRDGVESELAEDIIDRLLRVGAIDDDMLAEQLVYQATTRKNQGRKAVAQTLAKRGLSRDAIDRAIETLPDDDAERALEFARTKAGSLARLDHDTALRRLVGQLSRRGFGGAMAMRVATQALDEARGGGRRVRFQ</sequence>
<proteinExistence type="inferred from homology"/>
<comment type="caution">
    <text evidence="8">The sequence shown here is derived from an EMBL/GenBank/DDBJ whole genome shotgun (WGS) entry which is preliminary data.</text>
</comment>
<dbReference type="PANTHER" id="PTHR33602">
    <property type="entry name" value="REGULATORY PROTEIN RECX FAMILY PROTEIN"/>
    <property type="match status" value="1"/>
</dbReference>
<evidence type="ECO:0000256" key="6">
    <source>
        <dbReference type="SAM" id="MobiDB-lite"/>
    </source>
</evidence>
<evidence type="ECO:0000313" key="9">
    <source>
        <dbReference type="Proteomes" id="UP000638043"/>
    </source>
</evidence>
<feature type="region of interest" description="Disordered" evidence="6">
    <location>
        <begin position="1"/>
        <end position="99"/>
    </location>
</feature>
<dbReference type="InterPro" id="IPR003783">
    <property type="entry name" value="Regulatory_RecX"/>
</dbReference>
<dbReference type="PANTHER" id="PTHR33602:SF1">
    <property type="entry name" value="REGULATORY PROTEIN RECX FAMILY PROTEIN"/>
    <property type="match status" value="1"/>
</dbReference>
<comment type="subcellular location">
    <subcellularLocation>
        <location evidence="1 5">Cytoplasm</location>
    </subcellularLocation>
</comment>
<dbReference type="RefSeq" id="WP_188701369.1">
    <property type="nucleotide sequence ID" value="NZ_BMMQ01000005.1"/>
</dbReference>
<dbReference type="Pfam" id="PF02631">
    <property type="entry name" value="RecX_HTH2"/>
    <property type="match status" value="1"/>
</dbReference>
<evidence type="ECO:0000256" key="3">
    <source>
        <dbReference type="ARBA" id="ARBA00018111"/>
    </source>
</evidence>
<feature type="domain" description="RecX second three-helical" evidence="7">
    <location>
        <begin position="149"/>
        <end position="189"/>
    </location>
</feature>
<protein>
    <recommendedName>
        <fullName evidence="3 5">Regulatory protein RecX</fullName>
    </recommendedName>
</protein>
<evidence type="ECO:0000259" key="7">
    <source>
        <dbReference type="Pfam" id="PF02631"/>
    </source>
</evidence>
<evidence type="ECO:0000256" key="1">
    <source>
        <dbReference type="ARBA" id="ARBA00004496"/>
    </source>
</evidence>
<evidence type="ECO:0000256" key="2">
    <source>
        <dbReference type="ARBA" id="ARBA00009695"/>
    </source>
</evidence>
<evidence type="ECO:0000313" key="8">
    <source>
        <dbReference type="EMBL" id="GGO64497.1"/>
    </source>
</evidence>
<dbReference type="Gene3D" id="1.10.10.10">
    <property type="entry name" value="Winged helix-like DNA-binding domain superfamily/Winged helix DNA-binding domain"/>
    <property type="match status" value="2"/>
</dbReference>
<name>A0ABQ2N2S5_9MICO</name>
<dbReference type="Proteomes" id="UP000638043">
    <property type="component" value="Unassembled WGS sequence"/>
</dbReference>
<dbReference type="InterPro" id="IPR036388">
    <property type="entry name" value="WH-like_DNA-bd_sf"/>
</dbReference>
<feature type="compositionally biased region" description="Acidic residues" evidence="6">
    <location>
        <begin position="80"/>
        <end position="97"/>
    </location>
</feature>
<comment type="similarity">
    <text evidence="2 5">Belongs to the RecX family.</text>
</comment>
<keyword evidence="9" id="KW-1185">Reference proteome</keyword>
<organism evidence="8 9">
    <name type="scientific">Microbacterium nanhaiense</name>
    <dbReference type="NCBI Taxonomy" id="1301026"/>
    <lineage>
        <taxon>Bacteria</taxon>
        <taxon>Bacillati</taxon>
        <taxon>Actinomycetota</taxon>
        <taxon>Actinomycetes</taxon>
        <taxon>Micrococcales</taxon>
        <taxon>Microbacteriaceae</taxon>
        <taxon>Microbacterium</taxon>
    </lineage>
</organism>
<accession>A0ABQ2N2S5</accession>
<feature type="compositionally biased region" description="Low complexity" evidence="6">
    <location>
        <begin position="62"/>
        <end position="77"/>
    </location>
</feature>
<dbReference type="EMBL" id="BMMQ01000005">
    <property type="protein sequence ID" value="GGO64497.1"/>
    <property type="molecule type" value="Genomic_DNA"/>
</dbReference>
<dbReference type="HAMAP" id="MF_01114">
    <property type="entry name" value="RecX"/>
    <property type="match status" value="1"/>
</dbReference>
<evidence type="ECO:0000256" key="4">
    <source>
        <dbReference type="ARBA" id="ARBA00022490"/>
    </source>
</evidence>
<reference evidence="9" key="1">
    <citation type="journal article" date="2019" name="Int. J. Syst. Evol. Microbiol.">
        <title>The Global Catalogue of Microorganisms (GCM) 10K type strain sequencing project: providing services to taxonomists for standard genome sequencing and annotation.</title>
        <authorList>
            <consortium name="The Broad Institute Genomics Platform"/>
            <consortium name="The Broad Institute Genome Sequencing Center for Infectious Disease"/>
            <person name="Wu L."/>
            <person name="Ma J."/>
        </authorList>
    </citation>
    <scope>NUCLEOTIDE SEQUENCE [LARGE SCALE GENOMIC DNA]</scope>
    <source>
        <strain evidence="9">CGMCC 4.7181</strain>
    </source>
</reference>
<comment type="function">
    <text evidence="5">Modulates RecA activity.</text>
</comment>
<evidence type="ECO:0000256" key="5">
    <source>
        <dbReference type="HAMAP-Rule" id="MF_01114"/>
    </source>
</evidence>